<evidence type="ECO:0000313" key="2">
    <source>
        <dbReference type="EMBL" id="MBB5064167.1"/>
    </source>
</evidence>
<dbReference type="AlphaFoldDB" id="A0A7W7ZR17"/>
<sequence length="228" mass="25237">MKKTFAEKAIELSLLFALVVHVIALLTMAGLLLPGVPGSGLKTVDLRAAYISMHPWRWHLGWFPWHLCALSDLAVSLALLRLQWVPKTLSAPTLLLTLIAAAIEQYFETLWDVLGPHLASGGGLAYLSFESRVSLPVSVIAAVLYAVMAMGWSWCLSRSSTWTRTLTWLSAVTWTLLLLSSSSQLLPPGYRPPTALTDVGTEVGFVLMAFWFLLTLRAMWRLTRVTDL</sequence>
<evidence type="ECO:0008006" key="4">
    <source>
        <dbReference type="Google" id="ProtNLM"/>
    </source>
</evidence>
<feature type="transmembrane region" description="Helical" evidence="1">
    <location>
        <begin position="62"/>
        <end position="82"/>
    </location>
</feature>
<comment type="caution">
    <text evidence="2">The sequence shown here is derived from an EMBL/GenBank/DDBJ whole genome shotgun (WGS) entry which is preliminary data.</text>
</comment>
<keyword evidence="1" id="KW-0472">Membrane</keyword>
<feature type="transmembrane region" description="Helical" evidence="1">
    <location>
        <begin position="89"/>
        <end position="107"/>
    </location>
</feature>
<organism evidence="2 3">
    <name type="scientific">Granulicella mallensis</name>
    <dbReference type="NCBI Taxonomy" id="940614"/>
    <lineage>
        <taxon>Bacteria</taxon>
        <taxon>Pseudomonadati</taxon>
        <taxon>Acidobacteriota</taxon>
        <taxon>Terriglobia</taxon>
        <taxon>Terriglobales</taxon>
        <taxon>Acidobacteriaceae</taxon>
        <taxon>Granulicella</taxon>
    </lineage>
</organism>
<evidence type="ECO:0000313" key="3">
    <source>
        <dbReference type="Proteomes" id="UP000584867"/>
    </source>
</evidence>
<feature type="transmembrane region" description="Helical" evidence="1">
    <location>
        <begin position="133"/>
        <end position="154"/>
    </location>
</feature>
<accession>A0A7W7ZR17</accession>
<keyword evidence="1" id="KW-1133">Transmembrane helix</keyword>
<dbReference type="RefSeq" id="WP_184255833.1">
    <property type="nucleotide sequence ID" value="NZ_JACHIO010000009.1"/>
</dbReference>
<keyword evidence="1" id="KW-0812">Transmembrane</keyword>
<gene>
    <name evidence="2" type="ORF">HDF15_002518</name>
</gene>
<evidence type="ECO:0000256" key="1">
    <source>
        <dbReference type="SAM" id="Phobius"/>
    </source>
</evidence>
<feature type="transmembrane region" description="Helical" evidence="1">
    <location>
        <begin position="12"/>
        <end position="33"/>
    </location>
</feature>
<proteinExistence type="predicted"/>
<reference evidence="2 3" key="1">
    <citation type="submission" date="2020-08" db="EMBL/GenBank/DDBJ databases">
        <title>Genomic Encyclopedia of Type Strains, Phase IV (KMG-V): Genome sequencing to study the core and pangenomes of soil and plant-associated prokaryotes.</title>
        <authorList>
            <person name="Whitman W."/>
        </authorList>
    </citation>
    <scope>NUCLEOTIDE SEQUENCE [LARGE SCALE GENOMIC DNA]</scope>
    <source>
        <strain evidence="2 3">X5P3</strain>
    </source>
</reference>
<dbReference type="EMBL" id="JACHIO010000009">
    <property type="protein sequence ID" value="MBB5064167.1"/>
    <property type="molecule type" value="Genomic_DNA"/>
</dbReference>
<feature type="transmembrane region" description="Helical" evidence="1">
    <location>
        <begin position="166"/>
        <end position="183"/>
    </location>
</feature>
<dbReference type="Proteomes" id="UP000584867">
    <property type="component" value="Unassembled WGS sequence"/>
</dbReference>
<name>A0A7W7ZR17_9BACT</name>
<feature type="transmembrane region" description="Helical" evidence="1">
    <location>
        <begin position="203"/>
        <end position="220"/>
    </location>
</feature>
<protein>
    <recommendedName>
        <fullName evidence="4">Transmembrane protein</fullName>
    </recommendedName>
</protein>